<comment type="caution">
    <text evidence="2">The sequence shown here is derived from an EMBL/GenBank/DDBJ whole genome shotgun (WGS) entry which is preliminary data.</text>
</comment>
<reference evidence="2" key="1">
    <citation type="journal article" date="2020" name="Cell">
        <title>Large-Scale Comparative Analyses of Tick Genomes Elucidate Their Genetic Diversity and Vector Capacities.</title>
        <authorList>
            <consortium name="Tick Genome and Microbiome Consortium (TIGMIC)"/>
            <person name="Jia N."/>
            <person name="Wang J."/>
            <person name="Shi W."/>
            <person name="Du L."/>
            <person name="Sun Y."/>
            <person name="Zhan W."/>
            <person name="Jiang J.F."/>
            <person name="Wang Q."/>
            <person name="Zhang B."/>
            <person name="Ji P."/>
            <person name="Bell-Sakyi L."/>
            <person name="Cui X.M."/>
            <person name="Yuan T.T."/>
            <person name="Jiang B.G."/>
            <person name="Yang W.F."/>
            <person name="Lam T.T."/>
            <person name="Chang Q.C."/>
            <person name="Ding S.J."/>
            <person name="Wang X.J."/>
            <person name="Zhu J.G."/>
            <person name="Ruan X.D."/>
            <person name="Zhao L."/>
            <person name="Wei J.T."/>
            <person name="Ye R.Z."/>
            <person name="Que T.C."/>
            <person name="Du C.H."/>
            <person name="Zhou Y.H."/>
            <person name="Cheng J.X."/>
            <person name="Dai P.F."/>
            <person name="Guo W.B."/>
            <person name="Han X.H."/>
            <person name="Huang E.J."/>
            <person name="Li L.F."/>
            <person name="Wei W."/>
            <person name="Gao Y.C."/>
            <person name="Liu J.Z."/>
            <person name="Shao H.Z."/>
            <person name="Wang X."/>
            <person name="Wang C.C."/>
            <person name="Yang T.C."/>
            <person name="Huo Q.B."/>
            <person name="Li W."/>
            <person name="Chen H.Y."/>
            <person name="Chen S.E."/>
            <person name="Zhou L.G."/>
            <person name="Ni X.B."/>
            <person name="Tian J.H."/>
            <person name="Sheng Y."/>
            <person name="Liu T."/>
            <person name="Pan Y.S."/>
            <person name="Xia L.Y."/>
            <person name="Li J."/>
            <person name="Zhao F."/>
            <person name="Cao W.C."/>
        </authorList>
    </citation>
    <scope>NUCLEOTIDE SEQUENCE</scope>
    <source>
        <strain evidence="2">Rmic-2018</strain>
    </source>
</reference>
<accession>A0A9J6DC03</accession>
<sequence>MHRTVAPRIAKPDYWTMMPTRRHMQRCKRARPAFLFRGSGTKPYRRHGLRNAGKRRFFDHTRLAQGGQGSRNAVPCRRTRSATPCHPADMRNRATGSKFHIRATVSKCHGAGESRDIFGGARLCMNVGMVPLQRRAPLHAAIAREPRERQLPARVSDAAAWACRSCCTR</sequence>
<organism evidence="2 3">
    <name type="scientific">Rhipicephalus microplus</name>
    <name type="common">Cattle tick</name>
    <name type="synonym">Boophilus microplus</name>
    <dbReference type="NCBI Taxonomy" id="6941"/>
    <lineage>
        <taxon>Eukaryota</taxon>
        <taxon>Metazoa</taxon>
        <taxon>Ecdysozoa</taxon>
        <taxon>Arthropoda</taxon>
        <taxon>Chelicerata</taxon>
        <taxon>Arachnida</taxon>
        <taxon>Acari</taxon>
        <taxon>Parasitiformes</taxon>
        <taxon>Ixodida</taxon>
        <taxon>Ixodoidea</taxon>
        <taxon>Ixodidae</taxon>
        <taxon>Rhipicephalinae</taxon>
        <taxon>Rhipicephalus</taxon>
        <taxon>Boophilus</taxon>
    </lineage>
</organism>
<dbReference type="EMBL" id="JABSTU010000010">
    <property type="protein sequence ID" value="KAH8019350.1"/>
    <property type="molecule type" value="Genomic_DNA"/>
</dbReference>
<keyword evidence="3" id="KW-1185">Reference proteome</keyword>
<name>A0A9J6DC03_RHIMP</name>
<dbReference type="AlphaFoldDB" id="A0A9J6DC03"/>
<evidence type="ECO:0000313" key="2">
    <source>
        <dbReference type="EMBL" id="KAH8019350.1"/>
    </source>
</evidence>
<gene>
    <name evidence="2" type="ORF">HPB51_019217</name>
</gene>
<reference evidence="2" key="2">
    <citation type="submission" date="2021-09" db="EMBL/GenBank/DDBJ databases">
        <authorList>
            <person name="Jia N."/>
            <person name="Wang J."/>
            <person name="Shi W."/>
            <person name="Du L."/>
            <person name="Sun Y."/>
            <person name="Zhan W."/>
            <person name="Jiang J."/>
            <person name="Wang Q."/>
            <person name="Zhang B."/>
            <person name="Ji P."/>
            <person name="Sakyi L.B."/>
            <person name="Cui X."/>
            <person name="Yuan T."/>
            <person name="Jiang B."/>
            <person name="Yang W."/>
            <person name="Lam T.T.-Y."/>
            <person name="Chang Q."/>
            <person name="Ding S."/>
            <person name="Wang X."/>
            <person name="Zhu J."/>
            <person name="Ruan X."/>
            <person name="Zhao L."/>
            <person name="Wei J."/>
            <person name="Que T."/>
            <person name="Du C."/>
            <person name="Cheng J."/>
            <person name="Dai P."/>
            <person name="Han X."/>
            <person name="Huang E."/>
            <person name="Gao Y."/>
            <person name="Liu J."/>
            <person name="Shao H."/>
            <person name="Ye R."/>
            <person name="Li L."/>
            <person name="Wei W."/>
            <person name="Wang X."/>
            <person name="Wang C."/>
            <person name="Huo Q."/>
            <person name="Li W."/>
            <person name="Guo W."/>
            <person name="Chen H."/>
            <person name="Chen S."/>
            <person name="Zhou L."/>
            <person name="Zhou L."/>
            <person name="Ni X."/>
            <person name="Tian J."/>
            <person name="Zhou Y."/>
            <person name="Sheng Y."/>
            <person name="Liu T."/>
            <person name="Pan Y."/>
            <person name="Xia L."/>
            <person name="Li J."/>
            <person name="Zhao F."/>
            <person name="Cao W."/>
        </authorList>
    </citation>
    <scope>NUCLEOTIDE SEQUENCE</scope>
    <source>
        <strain evidence="2">Rmic-2018</strain>
        <tissue evidence="2">Larvae</tissue>
    </source>
</reference>
<protein>
    <submittedName>
        <fullName evidence="2">Uncharacterized protein</fullName>
    </submittedName>
</protein>
<evidence type="ECO:0000313" key="3">
    <source>
        <dbReference type="Proteomes" id="UP000821866"/>
    </source>
</evidence>
<proteinExistence type="predicted"/>
<feature type="region of interest" description="Disordered" evidence="1">
    <location>
        <begin position="65"/>
        <end position="91"/>
    </location>
</feature>
<evidence type="ECO:0000256" key="1">
    <source>
        <dbReference type="SAM" id="MobiDB-lite"/>
    </source>
</evidence>
<dbReference type="Proteomes" id="UP000821866">
    <property type="component" value="Chromosome 8"/>
</dbReference>